<name>A0A8S5S1K0_9CAUD</name>
<organism evidence="1">
    <name type="scientific">Siphoviridae sp. ctCIv11</name>
    <dbReference type="NCBI Taxonomy" id="2827806"/>
    <lineage>
        <taxon>Viruses</taxon>
        <taxon>Duplodnaviria</taxon>
        <taxon>Heunggongvirae</taxon>
        <taxon>Uroviricota</taxon>
        <taxon>Caudoviricetes</taxon>
    </lineage>
</organism>
<accession>A0A8S5S1K0</accession>
<protein>
    <submittedName>
        <fullName evidence="1">Uncharacterized protein</fullName>
    </submittedName>
</protein>
<sequence>MKGYNTPEGYRGLVKGKYMLFTSETEYYEYMLEREEV</sequence>
<reference evidence="1" key="1">
    <citation type="journal article" date="2021" name="Proc. Natl. Acad. Sci. U.S.A.">
        <title>A Catalog of Tens of Thousands of Viruses from Human Metagenomes Reveals Hidden Associations with Chronic Diseases.</title>
        <authorList>
            <person name="Tisza M.J."/>
            <person name="Buck C.B."/>
        </authorList>
    </citation>
    <scope>NUCLEOTIDE SEQUENCE</scope>
    <source>
        <strain evidence="1">CtCIv11</strain>
    </source>
</reference>
<evidence type="ECO:0000313" key="1">
    <source>
        <dbReference type="EMBL" id="DAF44893.1"/>
    </source>
</evidence>
<proteinExistence type="predicted"/>
<dbReference type="EMBL" id="BK032513">
    <property type="protein sequence ID" value="DAF44893.1"/>
    <property type="molecule type" value="Genomic_DNA"/>
</dbReference>